<feature type="transmembrane region" description="Helical" evidence="6">
    <location>
        <begin position="443"/>
        <end position="463"/>
    </location>
</feature>
<dbReference type="VEuPathDB" id="FungiDB:Z518_07042"/>
<feature type="transmembrane region" description="Helical" evidence="6">
    <location>
        <begin position="119"/>
        <end position="139"/>
    </location>
</feature>
<dbReference type="GeneID" id="25295113"/>
<feature type="transmembrane region" description="Helical" evidence="6">
    <location>
        <begin position="469"/>
        <end position="493"/>
    </location>
</feature>
<comment type="subcellular location">
    <subcellularLocation>
        <location evidence="1">Membrane</location>
        <topology evidence="1">Multi-pass membrane protein</topology>
    </subcellularLocation>
</comment>
<sequence length="598" mass="65982">MDKIARRSSLHAFLPLELRSISIETWTEREPPAKPPNPDFLLSARVPMNPNAWSGRDYRLQENITTSGRHKFVPLPRISHQNRANPIRVSLMKVIPMEKTHSDHVEELHHDVSQSKGWLTWRVAANILVVGFSWGLYGYDSSFVSPVLSLPLFIQKYQDHGTAFTATNLNLLVSVPLIGAAIGSFASIWMQSRMGRKRSLLSAYIFCCVPGSILQLFAPDMAAMVCGRIWNNMGISMLNTISGLYLSEMVPSHARARAIASALIGSSAVSVIAATVVWATEKINDNRQYTIPFTIQVVVPATLAVLTLFVTESPTWLALRGRMDDARCALKTIRNNNMDLIEAEMRALLALVENAKAREDVHFWDILSKPNIKRTLIAGASLSVSQVGGQILVLLYSTVMLVQSGVEDPFLITVIIYLAYFLGGCVGPILLDKVGRRPTALGGFTILFLLDIAIAGLASSGLTTDSERLGLASLFIIFGFFNALVFQSLLLLLPAELPSARLREATASWSMFWSYVTAIVTTFVIPHITEHIGAQADFVFAGCMLIIILGTYLYLPETKDRTLAEIEEMYTTKVAAWKWKGHKCSILQEVQAPSGESA</sequence>
<dbReference type="SUPFAM" id="SSF103473">
    <property type="entry name" value="MFS general substrate transporter"/>
    <property type="match status" value="1"/>
</dbReference>
<evidence type="ECO:0000313" key="8">
    <source>
        <dbReference type="EMBL" id="KIX03489.1"/>
    </source>
</evidence>
<evidence type="ECO:0000256" key="3">
    <source>
        <dbReference type="ARBA" id="ARBA00022692"/>
    </source>
</evidence>
<dbReference type="RefSeq" id="XP_013270625.1">
    <property type="nucleotide sequence ID" value="XM_013415171.1"/>
</dbReference>
<evidence type="ECO:0000259" key="7">
    <source>
        <dbReference type="PROSITE" id="PS50850"/>
    </source>
</evidence>
<feature type="transmembrane region" description="Helical" evidence="6">
    <location>
        <begin position="291"/>
        <end position="310"/>
    </location>
</feature>
<feature type="transmembrane region" description="Helical" evidence="6">
    <location>
        <begin position="410"/>
        <end position="431"/>
    </location>
</feature>
<evidence type="ECO:0000256" key="6">
    <source>
        <dbReference type="SAM" id="Phobius"/>
    </source>
</evidence>
<evidence type="ECO:0000256" key="5">
    <source>
        <dbReference type="ARBA" id="ARBA00023136"/>
    </source>
</evidence>
<gene>
    <name evidence="8" type="ORF">Z518_07042</name>
</gene>
<proteinExistence type="inferred from homology"/>
<organism evidence="8 9">
    <name type="scientific">Rhinocladiella mackenziei CBS 650.93</name>
    <dbReference type="NCBI Taxonomy" id="1442369"/>
    <lineage>
        <taxon>Eukaryota</taxon>
        <taxon>Fungi</taxon>
        <taxon>Dikarya</taxon>
        <taxon>Ascomycota</taxon>
        <taxon>Pezizomycotina</taxon>
        <taxon>Eurotiomycetes</taxon>
        <taxon>Chaetothyriomycetidae</taxon>
        <taxon>Chaetothyriales</taxon>
        <taxon>Herpotrichiellaceae</taxon>
        <taxon>Rhinocladiella</taxon>
    </lineage>
</organism>
<keyword evidence="9" id="KW-1185">Reference proteome</keyword>
<protein>
    <recommendedName>
        <fullName evidence="7">Major facilitator superfamily (MFS) profile domain-containing protein</fullName>
    </recommendedName>
</protein>
<keyword evidence="3 6" id="KW-0812">Transmembrane</keyword>
<evidence type="ECO:0000256" key="2">
    <source>
        <dbReference type="ARBA" id="ARBA00010992"/>
    </source>
</evidence>
<comment type="similarity">
    <text evidence="2">Belongs to the major facilitator superfamily. Sugar transporter (TC 2.A.1.1) family.</text>
</comment>
<name>A0A0D2ICF5_9EURO</name>
<dbReference type="PROSITE" id="PS50850">
    <property type="entry name" value="MFS"/>
    <property type="match status" value="1"/>
</dbReference>
<evidence type="ECO:0000256" key="1">
    <source>
        <dbReference type="ARBA" id="ARBA00004141"/>
    </source>
</evidence>
<dbReference type="HOGENOM" id="CLU_001265_30_1_1"/>
<feature type="transmembrane region" description="Helical" evidence="6">
    <location>
        <begin position="229"/>
        <end position="246"/>
    </location>
</feature>
<dbReference type="OrthoDB" id="6612291at2759"/>
<dbReference type="InterPro" id="IPR005828">
    <property type="entry name" value="MFS_sugar_transport-like"/>
</dbReference>
<accession>A0A0D2ICF5</accession>
<feature type="transmembrane region" description="Helical" evidence="6">
    <location>
        <begin position="169"/>
        <end position="189"/>
    </location>
</feature>
<keyword evidence="5 6" id="KW-0472">Membrane</keyword>
<feature type="transmembrane region" description="Helical" evidence="6">
    <location>
        <begin position="538"/>
        <end position="555"/>
    </location>
</feature>
<dbReference type="PANTHER" id="PTHR48022:SF27">
    <property type="entry name" value="MAJOR FACILITATOR SUPERFAMILY (MFS) PROFILE DOMAIN-CONTAINING PROTEIN"/>
    <property type="match status" value="1"/>
</dbReference>
<dbReference type="EMBL" id="KN847479">
    <property type="protein sequence ID" value="KIX03489.1"/>
    <property type="molecule type" value="Genomic_DNA"/>
</dbReference>
<dbReference type="Proteomes" id="UP000053617">
    <property type="component" value="Unassembled WGS sequence"/>
</dbReference>
<dbReference type="InterPro" id="IPR036259">
    <property type="entry name" value="MFS_trans_sf"/>
</dbReference>
<evidence type="ECO:0000313" key="9">
    <source>
        <dbReference type="Proteomes" id="UP000053617"/>
    </source>
</evidence>
<dbReference type="PANTHER" id="PTHR48022">
    <property type="entry name" value="PLASTIDIC GLUCOSE TRANSPORTER 4"/>
    <property type="match status" value="1"/>
</dbReference>
<dbReference type="Pfam" id="PF00083">
    <property type="entry name" value="Sugar_tr"/>
    <property type="match status" value="1"/>
</dbReference>
<dbReference type="Gene3D" id="1.20.1250.20">
    <property type="entry name" value="MFS general substrate transporter like domains"/>
    <property type="match status" value="1"/>
</dbReference>
<feature type="domain" description="Major facilitator superfamily (MFS) profile" evidence="7">
    <location>
        <begin position="126"/>
        <end position="559"/>
    </location>
</feature>
<feature type="transmembrane region" description="Helical" evidence="6">
    <location>
        <begin position="505"/>
        <end position="526"/>
    </location>
</feature>
<dbReference type="GO" id="GO:0005351">
    <property type="term" value="F:carbohydrate:proton symporter activity"/>
    <property type="evidence" value="ECO:0007669"/>
    <property type="project" value="TreeGrafter"/>
</dbReference>
<feature type="transmembrane region" description="Helical" evidence="6">
    <location>
        <begin position="201"/>
        <end position="217"/>
    </location>
</feature>
<dbReference type="GO" id="GO:0016020">
    <property type="term" value="C:membrane"/>
    <property type="evidence" value="ECO:0007669"/>
    <property type="project" value="UniProtKB-SubCell"/>
</dbReference>
<reference evidence="8 9" key="1">
    <citation type="submission" date="2015-01" db="EMBL/GenBank/DDBJ databases">
        <title>The Genome Sequence of Rhinocladiella mackenzie CBS 650.93.</title>
        <authorList>
            <consortium name="The Broad Institute Genomics Platform"/>
            <person name="Cuomo C."/>
            <person name="de Hoog S."/>
            <person name="Gorbushina A."/>
            <person name="Stielow B."/>
            <person name="Teixiera M."/>
            <person name="Abouelleil A."/>
            <person name="Chapman S.B."/>
            <person name="Priest M."/>
            <person name="Young S.K."/>
            <person name="Wortman J."/>
            <person name="Nusbaum C."/>
            <person name="Birren B."/>
        </authorList>
    </citation>
    <scope>NUCLEOTIDE SEQUENCE [LARGE SCALE GENOMIC DNA]</scope>
    <source>
        <strain evidence="8 9">CBS 650.93</strain>
    </source>
</reference>
<feature type="transmembrane region" description="Helical" evidence="6">
    <location>
        <begin position="258"/>
        <end position="279"/>
    </location>
</feature>
<dbReference type="AlphaFoldDB" id="A0A0D2ICF5"/>
<evidence type="ECO:0000256" key="4">
    <source>
        <dbReference type="ARBA" id="ARBA00022989"/>
    </source>
</evidence>
<dbReference type="InterPro" id="IPR020846">
    <property type="entry name" value="MFS_dom"/>
</dbReference>
<keyword evidence="4 6" id="KW-1133">Transmembrane helix</keyword>
<dbReference type="InterPro" id="IPR050360">
    <property type="entry name" value="MFS_Sugar_Transporters"/>
</dbReference>
<feature type="transmembrane region" description="Helical" evidence="6">
    <location>
        <begin position="376"/>
        <end position="398"/>
    </location>
</feature>